<evidence type="ECO:0000256" key="1">
    <source>
        <dbReference type="SAM" id="Phobius"/>
    </source>
</evidence>
<feature type="transmembrane region" description="Helical" evidence="1">
    <location>
        <begin position="21"/>
        <end position="41"/>
    </location>
</feature>
<reference evidence="2" key="1">
    <citation type="submission" date="2020-10" db="EMBL/GenBank/DDBJ databases">
        <authorList>
            <person name="Gilroy R."/>
        </authorList>
    </citation>
    <scope>NUCLEOTIDE SEQUENCE</scope>
    <source>
        <strain evidence="2">ChiGjej3B3-7149</strain>
    </source>
</reference>
<organism evidence="2 3">
    <name type="scientific">Candidatus Scatomorpha intestinigallinarum</name>
    <dbReference type="NCBI Taxonomy" id="2840923"/>
    <lineage>
        <taxon>Bacteria</taxon>
        <taxon>Bacillati</taxon>
        <taxon>Bacillota</taxon>
        <taxon>Clostridia</taxon>
        <taxon>Eubacteriales</taxon>
        <taxon>Candidatus Scatomorpha</taxon>
    </lineage>
</organism>
<keyword evidence="1" id="KW-1133">Transmembrane helix</keyword>
<comment type="caution">
    <text evidence="2">The sequence shown here is derived from an EMBL/GenBank/DDBJ whole genome shotgun (WGS) entry which is preliminary data.</text>
</comment>
<name>A0A9D1IZJ8_9FIRM</name>
<feature type="transmembrane region" description="Helical" evidence="1">
    <location>
        <begin position="70"/>
        <end position="91"/>
    </location>
</feature>
<proteinExistence type="predicted"/>
<reference evidence="2" key="2">
    <citation type="journal article" date="2021" name="PeerJ">
        <title>Extensive microbial diversity within the chicken gut microbiome revealed by metagenomics and culture.</title>
        <authorList>
            <person name="Gilroy R."/>
            <person name="Ravi A."/>
            <person name="Getino M."/>
            <person name="Pursley I."/>
            <person name="Horton D.L."/>
            <person name="Alikhan N.F."/>
            <person name="Baker D."/>
            <person name="Gharbi K."/>
            <person name="Hall N."/>
            <person name="Watson M."/>
            <person name="Adriaenssens E.M."/>
            <person name="Foster-Nyarko E."/>
            <person name="Jarju S."/>
            <person name="Secka A."/>
            <person name="Antonio M."/>
            <person name="Oren A."/>
            <person name="Chaudhuri R.R."/>
            <person name="La Ragione R."/>
            <person name="Hildebrand F."/>
            <person name="Pallen M.J."/>
        </authorList>
    </citation>
    <scope>NUCLEOTIDE SEQUENCE</scope>
    <source>
        <strain evidence="2">ChiGjej3B3-7149</strain>
    </source>
</reference>
<accession>A0A9D1IZJ8</accession>
<keyword evidence="1" id="KW-0812">Transmembrane</keyword>
<evidence type="ECO:0000313" key="3">
    <source>
        <dbReference type="Proteomes" id="UP000824238"/>
    </source>
</evidence>
<sequence length="169" mass="19057">MRLRDMAAPPGFDSAAEIKRVKNWMLVTCACFLLFFAFSFFDNLGSLLSEELFVRWSDSRVMPLFSELTVLPRLCFLPMPCALVWLLVRNISYFRSSKSYYTMKRLPNRWEYPLRCALLPVGGALALFVSVNLLLLLAGGLYLWATPANMLVAGAEQDVLETVLGGIFA</sequence>
<feature type="transmembrane region" description="Helical" evidence="1">
    <location>
        <begin position="112"/>
        <end position="145"/>
    </location>
</feature>
<dbReference type="EMBL" id="DVHH01000132">
    <property type="protein sequence ID" value="HIR54984.1"/>
    <property type="molecule type" value="Genomic_DNA"/>
</dbReference>
<evidence type="ECO:0000313" key="2">
    <source>
        <dbReference type="EMBL" id="HIR54984.1"/>
    </source>
</evidence>
<dbReference type="AlphaFoldDB" id="A0A9D1IZJ8"/>
<protein>
    <submittedName>
        <fullName evidence="2">Uncharacterized protein</fullName>
    </submittedName>
</protein>
<gene>
    <name evidence="2" type="ORF">IAD36_05220</name>
</gene>
<keyword evidence="1" id="KW-0472">Membrane</keyword>
<dbReference type="Proteomes" id="UP000824238">
    <property type="component" value="Unassembled WGS sequence"/>
</dbReference>